<dbReference type="EMBL" id="WVTA01000014">
    <property type="protein sequence ID" value="KAK3202315.1"/>
    <property type="molecule type" value="Genomic_DNA"/>
</dbReference>
<evidence type="ECO:0000313" key="4">
    <source>
        <dbReference type="Proteomes" id="UP001280581"/>
    </source>
</evidence>
<sequence length="589" mass="63885">MCSKCGATMSDGSSLTPVCNIVTPVGMLGYGLDEAVTASLLADVIPNGAPTAIILDSGSTDSGPEKLALGCMSCPRGSYLRDLTKLVRLAWDFRVPLIFSSAGGDGSNEHVVEMLDILSEICGMEGNEHYKLKILAIFSEVSKSFVHERLEADAITGCGRYVPPLDPSFIESSPRIVSQMGPEPFYDAMIGTPDFNIVVGGRAYDPSPYIAFAAHATKTPLTNTSTPEAKRLWGGFTHLGKILECGGFCATPKCAAVRATMYQDGTFDLTPGDLESRCTPLSYMGSIKDPILIRQLDDVLKRIKGYVVQQHRDVKGTWDLDWHIYGQNQTTADGRPAEILLIGEALGSTQELANSVASAARIATIHGSYPDQKATSGNLAYGIGGKLESELGPCAQFSIYHLVELEDGEERLRLDDKSNALYRQQVLNLGQGKPQPSLARPPATLPAKMEPPAMHVTPTKMKYPAQPKTLGDVARVLRSKTAGPWEITFDVMFDTEAIFQLVKSTNFLNAAVLAELNGIREEEVVWSGFFDQALAYKGTIPRLQRGKPAANGGFMENDIHGSQKYIGLLTLLLPEEFINKWDSIQVDAE</sequence>
<dbReference type="AlphaFoldDB" id="A0AAN6LU74"/>
<comment type="caution">
    <text evidence="3">The sequence shown here is derived from an EMBL/GenBank/DDBJ whole genome shotgun (WGS) entry which is preliminary data.</text>
</comment>
<protein>
    <recommendedName>
        <fullName evidence="2">DUF4387 domain-containing protein</fullName>
    </recommendedName>
</protein>
<evidence type="ECO:0000256" key="1">
    <source>
        <dbReference type="SAM" id="MobiDB-lite"/>
    </source>
</evidence>
<keyword evidence="4" id="KW-1185">Reference proteome</keyword>
<accession>A0AAN6LU74</accession>
<evidence type="ECO:0000313" key="3">
    <source>
        <dbReference type="EMBL" id="KAK3202315.1"/>
    </source>
</evidence>
<evidence type="ECO:0000259" key="2">
    <source>
        <dbReference type="Pfam" id="PF14330"/>
    </source>
</evidence>
<feature type="domain" description="DUF4387" evidence="2">
    <location>
        <begin position="470"/>
        <end position="571"/>
    </location>
</feature>
<feature type="region of interest" description="Disordered" evidence="1">
    <location>
        <begin position="431"/>
        <end position="451"/>
    </location>
</feature>
<gene>
    <name evidence="3" type="ORF">GRF29_161g803423</name>
</gene>
<reference evidence="3 4" key="1">
    <citation type="submission" date="2021-02" db="EMBL/GenBank/DDBJ databases">
        <title>Genome assembly of Pseudopithomyces chartarum.</title>
        <authorList>
            <person name="Jauregui R."/>
            <person name="Singh J."/>
            <person name="Voisey C."/>
        </authorList>
    </citation>
    <scope>NUCLEOTIDE SEQUENCE [LARGE SCALE GENOMIC DNA]</scope>
    <source>
        <strain evidence="3 4">AGR01</strain>
    </source>
</reference>
<proteinExistence type="predicted"/>
<dbReference type="Proteomes" id="UP001280581">
    <property type="component" value="Unassembled WGS sequence"/>
</dbReference>
<dbReference type="InterPro" id="IPR025496">
    <property type="entry name" value="DUF4387"/>
</dbReference>
<dbReference type="Pfam" id="PF14330">
    <property type="entry name" value="DUF4387"/>
    <property type="match status" value="1"/>
</dbReference>
<name>A0AAN6LU74_9PLEO</name>
<organism evidence="3 4">
    <name type="scientific">Pseudopithomyces chartarum</name>
    <dbReference type="NCBI Taxonomy" id="1892770"/>
    <lineage>
        <taxon>Eukaryota</taxon>
        <taxon>Fungi</taxon>
        <taxon>Dikarya</taxon>
        <taxon>Ascomycota</taxon>
        <taxon>Pezizomycotina</taxon>
        <taxon>Dothideomycetes</taxon>
        <taxon>Pleosporomycetidae</taxon>
        <taxon>Pleosporales</taxon>
        <taxon>Massarineae</taxon>
        <taxon>Didymosphaeriaceae</taxon>
        <taxon>Pseudopithomyces</taxon>
    </lineage>
</organism>